<dbReference type="Gene3D" id="2.60.40.10">
    <property type="entry name" value="Immunoglobulins"/>
    <property type="match status" value="16"/>
</dbReference>
<accession>A0A4S4A448</accession>
<protein>
    <submittedName>
        <fullName evidence="2">Gliding motility-associated C-terminal domain-containing protein</fullName>
    </submittedName>
</protein>
<gene>
    <name evidence="2" type="ORF">E6C50_02415</name>
</gene>
<feature type="domain" description="HYR-like" evidence="1">
    <location>
        <begin position="1130"/>
        <end position="1200"/>
    </location>
</feature>
<dbReference type="InterPro" id="IPR057078">
    <property type="entry name" value="HYR-4C"/>
</dbReference>
<feature type="domain" description="HYR-like" evidence="1">
    <location>
        <begin position="1690"/>
        <end position="1760"/>
    </location>
</feature>
<name>A0A4S4A448_9FLAO</name>
<dbReference type="Pfam" id="PF23237">
    <property type="entry name" value="HYR_4C"/>
    <property type="match status" value="16"/>
</dbReference>
<dbReference type="OrthoDB" id="599464at2"/>
<dbReference type="PANTHER" id="PTHR46343">
    <property type="entry name" value="HYR DOMAIN-CONTAINING PROTEIN"/>
    <property type="match status" value="1"/>
</dbReference>
<feature type="domain" description="HYR-like" evidence="1">
    <location>
        <begin position="1930"/>
        <end position="2000"/>
    </location>
</feature>
<sequence>MRNFTQLSSIISATYTKFLLTSFLMFTAISVFSQVRVPFTQRTSQYSPTKKIYNIQGDFTMIGNTNLSLVNYGDNTNNSNNDMQYVDVDSDPNTLNSSSATLNFSTENGAIPNCSKIIYAGLYWSARASNGSSSPDTFSVTKNFPGAPQPVNSNQTVGHNDAITNSQYTMSVSRQGNNNSYYVRYDFNGNGNTVQFEFQNATPYIRYRINSGSWINPTNQVVTNNGNTRVVTFDPVTVYTESGGITLIVNGLERDSRQNQSTAQYQSTSFAYTNVSGSISSTVSVTKNFNKREVLLKGPGASGYTPVTANTNDIYYPNSTDDFIYSAYAEVTDYVKQYGLGDYTVADVAMVEGNGGSVGYYGGWGLIVIYENSKMKWRDVTVFDGHAYVSGSNTTSFELPVSGFNTVQTGPVNLKLGLMAGEGDRGISGDYFSIQKQSDNSWLDLNHSGNTTTNFFNSSILTGGNTLNPNLLNNTGLDISMFTIPNSGNSVITNNQTSTKFRYGTTQDTYSIFTIAMSVDAYVPQPQGISSVTTINGNPVSGPLTVLPGQEIEFKIKVLNEGSEAINNATVEIPVPFTASYVNGSASGNILFSPAPSPNTVSFNPSQGANGSIIWNIGTLPLPANPSDVLGELTFKLKATEDCSILKNMHCSPAITIYGYINGVGAISGVAVTTKPFIQGYTASGICQGEPIKDPLTISINSQDYVNSHCQNTPDEIVFNFCNASGSIAVSQVSGAFPPGTRFYNSYPVGSGTVEYTASNPFPATVGTQTYYGIPPGSTDCYYTFKISIATSPVITAPANFTLEGCSTGSITGQVYSATPVSISLAQFLAAGGSTTNQSLNYTITYVDTQSGTCPLVVTRTFTISTACAANQHFTQQITIKDTTPPVVPTPPAAITVVCGSAVPAMISLTANDNCSGAITVQGVDVTTPGNCPNSYTIVRTWTFTDACGNTSSVSQNITVNDNVPPVAPAAPADVTLACSGDVPAMISLTANDNCSGAITVQGVDVTTPGNCPNSYTIVRTWTFTDACGNTSSVSQNITVNDTIAPVAPTAPADITLACGGDVPAMISLTANDNCSGAITVQGVDVTTPGNCPNSYTIVRTWTFTDACGNTSSVSQNINVNDNIAPVAPAAPADVKLACGGDVPAMISLTATDNCSGEITVQGVDVTTQGNCPNSYTIVRTWTFTDACGNTSSVSQNITVNDTIAPVAPTAPADITLACSGDVPEMISLTANDNCSGEITVQGVDVTTQGNCPNSYTIVRTWTFTDACGNTSSVSQNITVNDNVPPVAPAAPAAISVACGGDVPAMISLTANDNCSGAITVQGVDVTTPGNCPNSYTIVRTWTFTDACGNSSSVSQNITVNDTIAPVAPAAPADITLSCGSDVPAMINLTATDNCSGEITVQGVDVTTQGNCPNSYAIVRTWTFTDACGNTSSVSQNITVNDNVPPVAPAAPAAISVACGGDVPAMISLTATDNCSGEITVQGVDVTTQGNCPNSYTIVRTWTFTDACGNTSSVSQNINVNDTIAPVAPAAPADVTLACGGDVPAMISLTATDNCSGEITVQGVDVTTQGNCPNSYTIVRTWTFTDACGNTSSVSQNINVNDTIAPVAPAAPADVTLACGGDVPAMISLTATDNCSGEITVQGVDATTPGNCPNSYTIVRAWTFTDACGNTSSVSQNITVNDTIAPVAPTAPADITLTCGGDVPAMISLTANDNCSGAITVQGVDVTTPGNCPNSYTIVRTWTFTDACGNTSSVSQNITVNDNVPPVTPAAPADITLSCGGDVPAMISLTANDNCSGAITVQGVDVTTPGNCPNSYTIVRTWTFTDTCGNTSSVSQNINVNDNIAPVAPAAPADVTLSCGGDVPAMISLTATDNCSGEITVQGVDVTTQGNCPNSYTIVRTWTFTDACGNTSSVSQNINVNDTIAPVAPTAPADITLACGSDVPAMISLTATDNCSGEITVQGVDVTTQGNCPNSYTIVRTWTFTDACGNTSSVSQNITVNDNVPPVAPAAPADITLSCGGDVPAMISLTANDNCSGAITVQGVDVTTPGNCPNSYTIVRTWTFTDACGNTSSVSQNITVNDNVPPVAPAAPADITLVCGSDVPAMISLTATDNCSGAITVQGVDVTTPGNCPNSYIITRTWAFTDACGNTSNSIQIITVSDDIAPSLTSTLDTEVTADCANIPPVPEPTFADNCGGTVTVEYSETTANQTAQSYSIIRTWTVSDVCFNTQTYTQTVNVTINNPLTVVSKAICIKDEPVNLFSILPEGTPQDGTWSTTNAGAALEGSIFSPNQVALGNYIVRYTISNGDCPRIFEINIEVHDRCIVLPACSINVYNAVSPNDDGYNDVFFIDGISCYPQNNVEIYNRWGILVFSTDGYDNTTRVFRGVSEGRATFNKGAELPDGTYFYILKYKNESGTEFTKTGYLYLNR</sequence>
<reference evidence="2 3" key="1">
    <citation type="submission" date="2019-04" db="EMBL/GenBank/DDBJ databases">
        <title>Flavobacterium sp. nov. isolated from construction timber.</title>
        <authorList>
            <person name="Lin S.-Y."/>
            <person name="Chang C.-T."/>
            <person name="Young C.-C."/>
        </authorList>
    </citation>
    <scope>NUCLEOTIDE SEQUENCE [LARGE SCALE GENOMIC DNA]</scope>
    <source>
        <strain evidence="2 3">CC-CTC003</strain>
    </source>
</reference>
<feature type="domain" description="HYR-like" evidence="1">
    <location>
        <begin position="1450"/>
        <end position="1520"/>
    </location>
</feature>
<evidence type="ECO:0000313" key="2">
    <source>
        <dbReference type="EMBL" id="THF53078.1"/>
    </source>
</evidence>
<dbReference type="InterPro" id="IPR013783">
    <property type="entry name" value="Ig-like_fold"/>
</dbReference>
<organism evidence="2 3">
    <name type="scientific">Flavobacterium supellecticarium</name>
    <dbReference type="NCBI Taxonomy" id="2565924"/>
    <lineage>
        <taxon>Bacteria</taxon>
        <taxon>Pseudomonadati</taxon>
        <taxon>Bacteroidota</taxon>
        <taxon>Flavobacteriia</taxon>
        <taxon>Flavobacteriales</taxon>
        <taxon>Flavobacteriaceae</taxon>
        <taxon>Flavobacterium</taxon>
    </lineage>
</organism>
<feature type="domain" description="HYR-like" evidence="1">
    <location>
        <begin position="970"/>
        <end position="1040"/>
    </location>
</feature>
<dbReference type="PANTHER" id="PTHR46343:SF2">
    <property type="entry name" value="SUSHI_VON WILLEBRAND FACTOR TYPE A_EGF_PENTRAXIN DOMAIN-CONTAINING 1"/>
    <property type="match status" value="1"/>
</dbReference>
<feature type="domain" description="HYR-like" evidence="1">
    <location>
        <begin position="2090"/>
        <end position="2160"/>
    </location>
</feature>
<dbReference type="NCBIfam" id="TIGR04131">
    <property type="entry name" value="Bac_Flav_CTERM"/>
    <property type="match status" value="1"/>
</dbReference>
<feature type="domain" description="HYR-like" evidence="1">
    <location>
        <begin position="1530"/>
        <end position="1600"/>
    </location>
</feature>
<proteinExistence type="predicted"/>
<feature type="domain" description="HYR-like" evidence="1">
    <location>
        <begin position="1768"/>
        <end position="1840"/>
    </location>
</feature>
<dbReference type="InterPro" id="IPR026341">
    <property type="entry name" value="T9SS_type_B"/>
</dbReference>
<dbReference type="EMBL" id="SSNZ01000001">
    <property type="protein sequence ID" value="THF53078.1"/>
    <property type="molecule type" value="Genomic_DNA"/>
</dbReference>
<dbReference type="Proteomes" id="UP000307507">
    <property type="component" value="Unassembled WGS sequence"/>
</dbReference>
<dbReference type="Pfam" id="PF13585">
    <property type="entry name" value="CHU_C"/>
    <property type="match status" value="1"/>
</dbReference>
<keyword evidence="3" id="KW-1185">Reference proteome</keyword>
<feature type="domain" description="HYR-like" evidence="1">
    <location>
        <begin position="1610"/>
        <end position="1680"/>
    </location>
</feature>
<feature type="domain" description="HYR-like" evidence="1">
    <location>
        <begin position="1370"/>
        <end position="1440"/>
    </location>
</feature>
<dbReference type="RefSeq" id="WP_136401602.1">
    <property type="nucleotide sequence ID" value="NZ_SSNZ01000001.1"/>
</dbReference>
<feature type="domain" description="HYR-like" evidence="1">
    <location>
        <begin position="1050"/>
        <end position="1120"/>
    </location>
</feature>
<evidence type="ECO:0000313" key="3">
    <source>
        <dbReference type="Proteomes" id="UP000307507"/>
    </source>
</evidence>
<feature type="domain" description="HYR-like" evidence="1">
    <location>
        <begin position="1210"/>
        <end position="1280"/>
    </location>
</feature>
<feature type="domain" description="HYR-like" evidence="1">
    <location>
        <begin position="2010"/>
        <end position="2080"/>
    </location>
</feature>
<evidence type="ECO:0000259" key="1">
    <source>
        <dbReference type="Pfam" id="PF23237"/>
    </source>
</evidence>
<dbReference type="InterPro" id="IPR043555">
    <property type="entry name" value="SRPX-like"/>
</dbReference>
<feature type="domain" description="HYR-like" evidence="1">
    <location>
        <begin position="1850"/>
        <end position="1920"/>
    </location>
</feature>
<feature type="domain" description="HYR-like" evidence="1">
    <location>
        <begin position="1290"/>
        <end position="1360"/>
    </location>
</feature>
<comment type="caution">
    <text evidence="2">The sequence shown here is derived from an EMBL/GenBank/DDBJ whole genome shotgun (WGS) entry which is preliminary data.</text>
</comment>
<feature type="domain" description="HYR-like" evidence="1">
    <location>
        <begin position="890"/>
        <end position="960"/>
    </location>
</feature>